<dbReference type="GO" id="GO:0080008">
    <property type="term" value="C:Cul4-RING E3 ubiquitin ligase complex"/>
    <property type="evidence" value="ECO:0007669"/>
    <property type="project" value="TreeGrafter"/>
</dbReference>
<evidence type="ECO:0000256" key="1">
    <source>
        <dbReference type="ARBA" id="ARBA00022574"/>
    </source>
</evidence>
<dbReference type="EMBL" id="JAPDRK010000001">
    <property type="protein sequence ID" value="KAJ9617024.1"/>
    <property type="molecule type" value="Genomic_DNA"/>
</dbReference>
<dbReference type="PANTHER" id="PTHR44472">
    <property type="entry name" value="DDB1- AND CUL4-ASSOCIATED FACTOR 4-RELATED"/>
    <property type="match status" value="1"/>
</dbReference>
<evidence type="ECO:0008006" key="5">
    <source>
        <dbReference type="Google" id="ProtNLM"/>
    </source>
</evidence>
<organism evidence="3 4">
    <name type="scientific">Cladophialophora chaetospira</name>
    <dbReference type="NCBI Taxonomy" id="386627"/>
    <lineage>
        <taxon>Eukaryota</taxon>
        <taxon>Fungi</taxon>
        <taxon>Dikarya</taxon>
        <taxon>Ascomycota</taxon>
        <taxon>Pezizomycotina</taxon>
        <taxon>Eurotiomycetes</taxon>
        <taxon>Chaetothyriomycetidae</taxon>
        <taxon>Chaetothyriales</taxon>
        <taxon>Herpotrichiellaceae</taxon>
        <taxon>Cladophialophora</taxon>
    </lineage>
</organism>
<dbReference type="Proteomes" id="UP001172673">
    <property type="component" value="Unassembled WGS sequence"/>
</dbReference>
<dbReference type="Gene3D" id="2.130.10.10">
    <property type="entry name" value="YVTN repeat-like/Quinoprotein amine dehydrogenase"/>
    <property type="match status" value="1"/>
</dbReference>
<dbReference type="InterPro" id="IPR052254">
    <property type="entry name" value="CUL4-DDB1_E3_ligase_receptor"/>
</dbReference>
<evidence type="ECO:0000313" key="4">
    <source>
        <dbReference type="Proteomes" id="UP001172673"/>
    </source>
</evidence>
<dbReference type="InterPro" id="IPR036322">
    <property type="entry name" value="WD40_repeat_dom_sf"/>
</dbReference>
<sequence>MPPSLPGYYFDPEKNRYFKIQANHVAPTGAKYSRQAVKAEKVIKKVQRRDESVQRSKVATTVTRSKLLQHPLLSFDRRLGEIRSSLTSHVAEYYAASLCSRDALTSAETYPGMGLFPTSDYFAVDHDSGTLFSVLRRIRMTQTGGPRLLAFHRNEKPFDEQSHFYGDGSWRMSPKRNDAGALYSSLNCETIARVASVENITSIGSGLVLWVQGHGESHIPVECRVMVGACNTGPFSNRRDLVHQAVFYNRIQDVAVQPRSALGPSNLAVLATGSSLWLMDTSTWRYPMAQYPLNQNDGTNDLMKIHFKDHNILMGGTRSGKMLLLDIREPSTSSTSRSSSTRIQHSGAVTNLRCLPDGNSILLAGLSTTETYDIRYAPLPSLKCHLPRSNSYRHSPSVLTFNIPETRRQNQYGLGWAYDPELDIMVAASTDHVKNHRVGIWSVQTGRMVKSPLNDFVSGAPVGSLDIVRVRDGPKSILVGGGDGVMEWTCHGSTDNDSDTEMRN</sequence>
<dbReference type="PANTHER" id="PTHR44472:SF1">
    <property type="entry name" value="DDB1 AND CUL4 ASSOCIATED FACTOR 4"/>
    <property type="match status" value="1"/>
</dbReference>
<keyword evidence="2" id="KW-0677">Repeat</keyword>
<comment type="caution">
    <text evidence="3">The sequence shown here is derived from an EMBL/GenBank/DDBJ whole genome shotgun (WGS) entry which is preliminary data.</text>
</comment>
<gene>
    <name evidence="3" type="ORF">H2200_000745</name>
</gene>
<evidence type="ECO:0000313" key="3">
    <source>
        <dbReference type="EMBL" id="KAJ9617024.1"/>
    </source>
</evidence>
<evidence type="ECO:0000256" key="2">
    <source>
        <dbReference type="ARBA" id="ARBA00022737"/>
    </source>
</evidence>
<protein>
    <recommendedName>
        <fullName evidence="5">Myocyte-specific enhancer factor 2d</fullName>
    </recommendedName>
</protein>
<keyword evidence="1" id="KW-0853">WD repeat</keyword>
<name>A0AA38XQ33_9EURO</name>
<reference evidence="3" key="1">
    <citation type="submission" date="2022-10" db="EMBL/GenBank/DDBJ databases">
        <title>Culturing micro-colonial fungi from biological soil crusts in the Mojave desert and describing Neophaeococcomyces mojavensis, and introducing the new genera and species Taxawa tesnikishii.</title>
        <authorList>
            <person name="Kurbessoian T."/>
            <person name="Stajich J.E."/>
        </authorList>
    </citation>
    <scope>NUCLEOTIDE SEQUENCE</scope>
    <source>
        <strain evidence="3">TK_41</strain>
    </source>
</reference>
<dbReference type="AlphaFoldDB" id="A0AA38XQ33"/>
<proteinExistence type="predicted"/>
<dbReference type="SUPFAM" id="SSF50978">
    <property type="entry name" value="WD40 repeat-like"/>
    <property type="match status" value="1"/>
</dbReference>
<keyword evidence="4" id="KW-1185">Reference proteome</keyword>
<accession>A0AA38XQ33</accession>
<dbReference type="InterPro" id="IPR015943">
    <property type="entry name" value="WD40/YVTN_repeat-like_dom_sf"/>
</dbReference>